<name>A0A1X2H8T0_SYNRA</name>
<organism evidence="2 3">
    <name type="scientific">Syncephalastrum racemosum</name>
    <name type="common">Filamentous fungus</name>
    <dbReference type="NCBI Taxonomy" id="13706"/>
    <lineage>
        <taxon>Eukaryota</taxon>
        <taxon>Fungi</taxon>
        <taxon>Fungi incertae sedis</taxon>
        <taxon>Mucoromycota</taxon>
        <taxon>Mucoromycotina</taxon>
        <taxon>Mucoromycetes</taxon>
        <taxon>Mucorales</taxon>
        <taxon>Syncephalastraceae</taxon>
        <taxon>Syncephalastrum</taxon>
    </lineage>
</organism>
<dbReference type="AlphaFoldDB" id="A0A1X2H8T0"/>
<evidence type="ECO:0000313" key="3">
    <source>
        <dbReference type="Proteomes" id="UP000242180"/>
    </source>
</evidence>
<protein>
    <submittedName>
        <fullName evidence="2">Uncharacterized protein</fullName>
    </submittedName>
</protein>
<dbReference type="Proteomes" id="UP000242180">
    <property type="component" value="Unassembled WGS sequence"/>
</dbReference>
<gene>
    <name evidence="2" type="ORF">BCR43DRAFT_494865</name>
</gene>
<evidence type="ECO:0000256" key="1">
    <source>
        <dbReference type="SAM" id="MobiDB-lite"/>
    </source>
</evidence>
<comment type="caution">
    <text evidence="2">The sequence shown here is derived from an EMBL/GenBank/DDBJ whole genome shotgun (WGS) entry which is preliminary data.</text>
</comment>
<proteinExistence type="predicted"/>
<dbReference type="InParanoid" id="A0A1X2H8T0"/>
<evidence type="ECO:0000313" key="2">
    <source>
        <dbReference type="EMBL" id="ORY94948.1"/>
    </source>
</evidence>
<reference evidence="2 3" key="1">
    <citation type="submission" date="2016-07" db="EMBL/GenBank/DDBJ databases">
        <title>Pervasive Adenine N6-methylation of Active Genes in Fungi.</title>
        <authorList>
            <consortium name="DOE Joint Genome Institute"/>
            <person name="Mondo S.J."/>
            <person name="Dannebaum R.O."/>
            <person name="Kuo R.C."/>
            <person name="Labutti K."/>
            <person name="Haridas S."/>
            <person name="Kuo A."/>
            <person name="Salamov A."/>
            <person name="Ahrendt S.R."/>
            <person name="Lipzen A."/>
            <person name="Sullivan W."/>
            <person name="Andreopoulos W.B."/>
            <person name="Clum A."/>
            <person name="Lindquist E."/>
            <person name="Daum C."/>
            <person name="Ramamoorthy G.K."/>
            <person name="Gryganskyi A."/>
            <person name="Culley D."/>
            <person name="Magnuson J.K."/>
            <person name="James T.Y."/>
            <person name="O'Malley M.A."/>
            <person name="Stajich J.E."/>
            <person name="Spatafora J.W."/>
            <person name="Visel A."/>
            <person name="Grigoriev I.V."/>
        </authorList>
    </citation>
    <scope>NUCLEOTIDE SEQUENCE [LARGE SCALE GENOMIC DNA]</scope>
    <source>
        <strain evidence="2 3">NRRL 2496</strain>
    </source>
</reference>
<sequence length="175" mass="19688">MKKRAGANANHYIELERHINHALATVPDELLPGATAFHPYWFVFNSPPQAGRTYIQFTSASQSVDWNDEENRSQPIGLTFEVPPVTHPQHALLEQEESEPSLGSGPQQEPVINRYKRLHATTMAASKSFQGLPESTAETTHSFGRAQKRRRVETEAEQAGEEKKSVFGRIRSFFS</sequence>
<accession>A0A1X2H8T0</accession>
<feature type="region of interest" description="Disordered" evidence="1">
    <location>
        <begin position="128"/>
        <end position="163"/>
    </location>
</feature>
<dbReference type="EMBL" id="MCGN01000007">
    <property type="protein sequence ID" value="ORY94948.1"/>
    <property type="molecule type" value="Genomic_DNA"/>
</dbReference>
<keyword evidence="3" id="KW-1185">Reference proteome</keyword>